<feature type="domain" description="Amidohydrolase 3" evidence="1">
    <location>
        <begin position="48"/>
        <end position="520"/>
    </location>
</feature>
<sequence>MATLWTGGTIYTMARIGETVEAVLEHKGKIVATGRFDRLLLQATSIKDLQGKVLYPGFVDSHLHILGYGEKLKHIDVSNVTNKEELLAIIRLRMNGVHKDAWVIAIGMNETNFDKPIFPSLAELDALGEAHLIIKRSCHHLILANSKAMAYVGITDMTPSPKGGIIDKVNGQLTGVLKDAALYMIVNHMPHITPDYIEDVLEKAIASLHSYGLVGGHSEDLSYYGPPHQPIDAFQKIVVERQSFKVHLLQHHSVFQEVFEASFHEEKSPYLEFGAMKIFVDGALGGRTAALRESYEDDAENSGMLMHSKEQLEQFVQLARLYGNTVAVHAIGDLAIDLILDVFAKYPPREGQLDRVIHCSLVDEEILGKLEKLPVAIDMQPQFVQEVYDEVLARLSEKRTKGLHPLKSLLDRGLIVAGGSDAPIEVPNPLHGIYAAVTRRNFGETHDGFGAQEKISRYQAVRLYTVGAAEIIGQQHIRGQIASGYAADFTVFEEDIFTVEVEKIPQIQVAYTVIDGRIVYARKNRNHHVKAFGKT</sequence>
<evidence type="ECO:0000313" key="2">
    <source>
        <dbReference type="EMBL" id="PZX07467.1"/>
    </source>
</evidence>
<keyword evidence="3" id="KW-1185">Reference proteome</keyword>
<protein>
    <recommendedName>
        <fullName evidence="1">Amidohydrolase 3 domain-containing protein</fullName>
    </recommendedName>
</protein>
<dbReference type="PANTHER" id="PTHR22642:SF2">
    <property type="entry name" value="PROTEIN LONG AFTER FAR-RED 3"/>
    <property type="match status" value="1"/>
</dbReference>
<dbReference type="InterPro" id="IPR033932">
    <property type="entry name" value="YtcJ-like"/>
</dbReference>
<dbReference type="PANTHER" id="PTHR22642">
    <property type="entry name" value="IMIDAZOLONEPROPIONASE"/>
    <property type="match status" value="1"/>
</dbReference>
<dbReference type="InterPro" id="IPR032466">
    <property type="entry name" value="Metal_Hydrolase"/>
</dbReference>
<accession>A0A2W7MJZ9</accession>
<comment type="caution">
    <text evidence="2">The sequence shown here is derived from an EMBL/GenBank/DDBJ whole genome shotgun (WGS) entry which is preliminary data.</text>
</comment>
<dbReference type="Proteomes" id="UP000248646">
    <property type="component" value="Unassembled WGS sequence"/>
</dbReference>
<dbReference type="InterPro" id="IPR011059">
    <property type="entry name" value="Metal-dep_hydrolase_composite"/>
</dbReference>
<dbReference type="SUPFAM" id="SSF51338">
    <property type="entry name" value="Composite domain of metallo-dependent hydrolases"/>
    <property type="match status" value="1"/>
</dbReference>
<dbReference type="Gene3D" id="2.30.40.10">
    <property type="entry name" value="Urease, subunit C, domain 1"/>
    <property type="match status" value="1"/>
</dbReference>
<dbReference type="SUPFAM" id="SSF51556">
    <property type="entry name" value="Metallo-dependent hydrolases"/>
    <property type="match status" value="1"/>
</dbReference>
<name>A0A2W7MJZ9_9BACI</name>
<evidence type="ECO:0000313" key="3">
    <source>
        <dbReference type="Proteomes" id="UP000248646"/>
    </source>
</evidence>
<dbReference type="InterPro" id="IPR013108">
    <property type="entry name" value="Amidohydro_3"/>
</dbReference>
<organism evidence="2 3">
    <name type="scientific">Psychrobacillus insolitus</name>
    <dbReference type="NCBI Taxonomy" id="1461"/>
    <lineage>
        <taxon>Bacteria</taxon>
        <taxon>Bacillati</taxon>
        <taxon>Bacillota</taxon>
        <taxon>Bacilli</taxon>
        <taxon>Bacillales</taxon>
        <taxon>Bacillaceae</taxon>
        <taxon>Psychrobacillus</taxon>
    </lineage>
</organism>
<dbReference type="AlphaFoldDB" id="A0A2W7MJZ9"/>
<evidence type="ECO:0000259" key="1">
    <source>
        <dbReference type="Pfam" id="PF07969"/>
    </source>
</evidence>
<dbReference type="CDD" id="cd01300">
    <property type="entry name" value="YtcJ_like"/>
    <property type="match status" value="1"/>
</dbReference>
<dbReference type="RefSeq" id="WP_111438113.1">
    <property type="nucleotide sequence ID" value="NZ_QKZI01000001.1"/>
</dbReference>
<gene>
    <name evidence="2" type="ORF">C7437_101584</name>
</gene>
<dbReference type="Pfam" id="PF07969">
    <property type="entry name" value="Amidohydro_3"/>
    <property type="match status" value="1"/>
</dbReference>
<proteinExistence type="predicted"/>
<dbReference type="EMBL" id="QKZI01000001">
    <property type="protein sequence ID" value="PZX07467.1"/>
    <property type="molecule type" value="Genomic_DNA"/>
</dbReference>
<reference evidence="2 3" key="1">
    <citation type="submission" date="2018-06" db="EMBL/GenBank/DDBJ databases">
        <title>Genomic Encyclopedia of Type Strains, Phase IV (KMG-IV): sequencing the most valuable type-strain genomes for metagenomic binning, comparative biology and taxonomic classification.</title>
        <authorList>
            <person name="Goeker M."/>
        </authorList>
    </citation>
    <scope>NUCLEOTIDE SEQUENCE [LARGE SCALE GENOMIC DNA]</scope>
    <source>
        <strain evidence="2 3">DSM 5</strain>
    </source>
</reference>
<dbReference type="Gene3D" id="3.10.310.70">
    <property type="match status" value="1"/>
</dbReference>
<dbReference type="Gene3D" id="3.20.20.140">
    <property type="entry name" value="Metal-dependent hydrolases"/>
    <property type="match status" value="1"/>
</dbReference>
<dbReference type="OrthoDB" id="9767366at2"/>
<dbReference type="GO" id="GO:0016810">
    <property type="term" value="F:hydrolase activity, acting on carbon-nitrogen (but not peptide) bonds"/>
    <property type="evidence" value="ECO:0007669"/>
    <property type="project" value="InterPro"/>
</dbReference>